<dbReference type="GO" id="GO:0016020">
    <property type="term" value="C:membrane"/>
    <property type="evidence" value="ECO:0007669"/>
    <property type="project" value="UniProtKB-SubCell"/>
</dbReference>
<keyword evidence="4 13" id="KW-0812">Transmembrane</keyword>
<dbReference type="PROSITE" id="PS00154">
    <property type="entry name" value="ATPASE_E1_E2"/>
    <property type="match status" value="1"/>
</dbReference>
<dbReference type="Pfam" id="PF00702">
    <property type="entry name" value="Hydrolase"/>
    <property type="match status" value="1"/>
</dbReference>
<evidence type="ECO:0000256" key="4">
    <source>
        <dbReference type="ARBA" id="ARBA00022692"/>
    </source>
</evidence>
<feature type="domain" description="Cation-transporting P-type ATPase N-terminal" evidence="14">
    <location>
        <begin position="9"/>
        <end position="69"/>
    </location>
</feature>
<dbReference type="Proteomes" id="UP001230188">
    <property type="component" value="Unassembled WGS sequence"/>
</dbReference>
<evidence type="ECO:0000313" key="16">
    <source>
        <dbReference type="Proteomes" id="UP001230188"/>
    </source>
</evidence>
<keyword evidence="5" id="KW-0479">Metal-binding</keyword>
<keyword evidence="3" id="KW-0597">Phosphoprotein</keyword>
<dbReference type="InterPro" id="IPR004014">
    <property type="entry name" value="ATPase_P-typ_cation-transptr_N"/>
</dbReference>
<dbReference type="PRINTS" id="PR00119">
    <property type="entry name" value="CATATPASE"/>
</dbReference>
<organism evidence="15 16">
    <name type="scientific">Chrysophaeum taylorii</name>
    <dbReference type="NCBI Taxonomy" id="2483200"/>
    <lineage>
        <taxon>Eukaryota</taxon>
        <taxon>Sar</taxon>
        <taxon>Stramenopiles</taxon>
        <taxon>Ochrophyta</taxon>
        <taxon>Pelagophyceae</taxon>
        <taxon>Pelagomonadales</taxon>
        <taxon>Pelagomonadaceae</taxon>
        <taxon>Chrysophaeum</taxon>
    </lineage>
</organism>
<keyword evidence="16" id="KW-1185">Reference proteome</keyword>
<dbReference type="SUPFAM" id="SSF56784">
    <property type="entry name" value="HAD-like"/>
    <property type="match status" value="1"/>
</dbReference>
<dbReference type="PRINTS" id="PR00120">
    <property type="entry name" value="HATPASE"/>
</dbReference>
<feature type="transmembrane region" description="Helical" evidence="13">
    <location>
        <begin position="49"/>
        <end position="67"/>
    </location>
</feature>
<feature type="region of interest" description="Disordered" evidence="12">
    <location>
        <begin position="957"/>
        <end position="978"/>
    </location>
</feature>
<dbReference type="InterPro" id="IPR023299">
    <property type="entry name" value="ATPase_P-typ_cyto_dom_N"/>
</dbReference>
<dbReference type="InterPro" id="IPR044492">
    <property type="entry name" value="P_typ_ATPase_HD_dom"/>
</dbReference>
<dbReference type="InterPro" id="IPR036412">
    <property type="entry name" value="HAD-like_sf"/>
</dbReference>
<dbReference type="SFLD" id="SFLDG00002">
    <property type="entry name" value="C1.7:_P-type_atpase_like"/>
    <property type="match status" value="1"/>
</dbReference>
<feature type="transmembrane region" description="Helical" evidence="13">
    <location>
        <begin position="891"/>
        <end position="913"/>
    </location>
</feature>
<keyword evidence="8" id="KW-0460">Magnesium</keyword>
<gene>
    <name evidence="15" type="ORF">CTAYLR_000289</name>
</gene>
<dbReference type="NCBIfam" id="TIGR01494">
    <property type="entry name" value="ATPase_P-type"/>
    <property type="match status" value="1"/>
</dbReference>
<evidence type="ECO:0000256" key="13">
    <source>
        <dbReference type="SAM" id="Phobius"/>
    </source>
</evidence>
<evidence type="ECO:0000256" key="6">
    <source>
        <dbReference type="ARBA" id="ARBA00022741"/>
    </source>
</evidence>
<keyword evidence="6" id="KW-0547">Nucleotide-binding</keyword>
<dbReference type="Gene3D" id="2.70.150.10">
    <property type="entry name" value="Calcium-transporting ATPase, cytoplasmic transduction domain A"/>
    <property type="match status" value="1"/>
</dbReference>
<evidence type="ECO:0000256" key="11">
    <source>
        <dbReference type="ARBA" id="ARBA00023136"/>
    </source>
</evidence>
<dbReference type="Pfam" id="PF00690">
    <property type="entry name" value="Cation_ATPase_N"/>
    <property type="match status" value="1"/>
</dbReference>
<dbReference type="Gene3D" id="1.20.1110.10">
    <property type="entry name" value="Calcium-transporting ATPase, transmembrane domain"/>
    <property type="match status" value="1"/>
</dbReference>
<dbReference type="SUPFAM" id="SSF81665">
    <property type="entry name" value="Calcium ATPase, transmembrane domain M"/>
    <property type="match status" value="1"/>
</dbReference>
<keyword evidence="11 13" id="KW-0472">Membrane</keyword>
<evidence type="ECO:0000256" key="2">
    <source>
        <dbReference type="ARBA" id="ARBA00008804"/>
    </source>
</evidence>
<keyword evidence="10 13" id="KW-1133">Transmembrane helix</keyword>
<feature type="transmembrane region" description="Helical" evidence="13">
    <location>
        <begin position="781"/>
        <end position="805"/>
    </location>
</feature>
<dbReference type="AlphaFoldDB" id="A0AAD7UFZ2"/>
<dbReference type="Gene3D" id="3.40.1110.10">
    <property type="entry name" value="Calcium-transporting ATPase, cytoplasmic domain N"/>
    <property type="match status" value="1"/>
</dbReference>
<reference evidence="15" key="1">
    <citation type="submission" date="2023-01" db="EMBL/GenBank/DDBJ databases">
        <title>Metagenome sequencing of chrysophaentin producing Chrysophaeum taylorii.</title>
        <authorList>
            <person name="Davison J."/>
            <person name="Bewley C."/>
        </authorList>
    </citation>
    <scope>NUCLEOTIDE SEQUENCE</scope>
    <source>
        <strain evidence="15">NIES-1699</strain>
    </source>
</reference>
<evidence type="ECO:0000259" key="14">
    <source>
        <dbReference type="SMART" id="SM00831"/>
    </source>
</evidence>
<evidence type="ECO:0000313" key="15">
    <source>
        <dbReference type="EMBL" id="KAJ8603845.1"/>
    </source>
</evidence>
<dbReference type="InterPro" id="IPR008250">
    <property type="entry name" value="ATPase_P-typ_transduc_dom_A_sf"/>
</dbReference>
<dbReference type="InterPro" id="IPR001757">
    <property type="entry name" value="P_typ_ATPase"/>
</dbReference>
<comment type="subcellular location">
    <subcellularLocation>
        <location evidence="1">Membrane</location>
        <topology evidence="1">Multi-pass membrane protein</topology>
    </subcellularLocation>
</comment>
<keyword evidence="9" id="KW-1278">Translocase</keyword>
<feature type="compositionally biased region" description="Basic and acidic residues" evidence="12">
    <location>
        <begin position="957"/>
        <end position="969"/>
    </location>
</feature>
<dbReference type="GO" id="GO:0005524">
    <property type="term" value="F:ATP binding"/>
    <property type="evidence" value="ECO:0007669"/>
    <property type="project" value="UniProtKB-KW"/>
</dbReference>
<protein>
    <recommendedName>
        <fullName evidence="14">Cation-transporting P-type ATPase N-terminal domain-containing protein</fullName>
    </recommendedName>
</protein>
<dbReference type="SMART" id="SM00831">
    <property type="entry name" value="Cation_ATPase_N"/>
    <property type="match status" value="1"/>
</dbReference>
<dbReference type="EMBL" id="JAQMWT010000344">
    <property type="protein sequence ID" value="KAJ8603845.1"/>
    <property type="molecule type" value="Genomic_DNA"/>
</dbReference>
<dbReference type="InterPro" id="IPR018303">
    <property type="entry name" value="ATPase_P-typ_P_site"/>
</dbReference>
<comment type="caution">
    <text evidence="15">The sequence shown here is derived from an EMBL/GenBank/DDBJ whole genome shotgun (WGS) entry which is preliminary data.</text>
</comment>
<dbReference type="InterPro" id="IPR059000">
    <property type="entry name" value="ATPase_P-type_domA"/>
</dbReference>
<dbReference type="Pfam" id="PF00122">
    <property type="entry name" value="E1-E2_ATPase"/>
    <property type="match status" value="1"/>
</dbReference>
<dbReference type="InterPro" id="IPR023298">
    <property type="entry name" value="ATPase_P-typ_TM_dom_sf"/>
</dbReference>
<feature type="transmembrane region" description="Helical" evidence="13">
    <location>
        <begin position="274"/>
        <end position="294"/>
    </location>
</feature>
<dbReference type="PANTHER" id="PTHR42861">
    <property type="entry name" value="CALCIUM-TRANSPORTING ATPASE"/>
    <property type="match status" value="1"/>
</dbReference>
<dbReference type="Gene3D" id="3.40.50.1000">
    <property type="entry name" value="HAD superfamily/HAD-like"/>
    <property type="match status" value="1"/>
</dbReference>
<sequence>MEKPLLEGEPSTFETGLSSAEASARLTEFGRNEVPIEEEPLWKVFMRQFTGTMPMMLILACILSAAVEDYQDLGIIFAMLFVNACIAFYEETKAKGALDALRGELKQHVSVLRDGGPITLDAAELVPGDVVSLRGGQAVPADALWLGGDVIKLDTAVLTGEPIPRTVPGVIASRLKDEDEEKVEHKNTAGRQMLSGCVVVQGECQVLVTATGVRTEIGQAAQMVAESKAGPRAVGLFESKIMAVVKLLIACTLVATAVVFVYQFSERGESFGHILLVSLSLVIGAVPIALPLVLQVTMALGARAMAEHGAIVTHTTALQEIASMTVLNSDKTGTLTTAKMSIMPDMIWLAQDDDILGAAPQRVTADECLVLAALASNPANLEDPVDASVFRAVRARFSAPEHKDPDHPQHGTAAKARLASYGRREKFDGFNPDVKRAVARYRMPNDATLRVAKGLLDKILDTGNDGAAEQWTCSGVGGVDKRCEQEIAAAVAEDLYPDAVTTASRADAARDAVTRLGGGVRARALAADAALSAAGYKTIAVCAALSDERNTGGGGGEMRLVGLVPMLDPPRHDTSATIDALDHAGVRVKMITGDHVNIARETARLVGLGDRVLPQTDLWPASATRDETIWLADGFAQVMPMDKREVVLVLQNRGLVVGMTGDGVNDAAALAQAQVGIAVEGATDAASNAADIVLTRPGLSAIYAAVYESRLIFRRLRAYVLYRVAATVQIVCVLCALIFGWDDELKPIYVVLLALLNDVTMMPIAHDHVEPSPEPEVPETAGLLLGSLLLGLLQAVASIGFYTVGGWVTGIDGWHANHNGARRQVAVYAQISISVELLIFACRAPKPFFLTKPPSLALFTSVFAGNILVTLMCAFGIVVARPLSWSTLGRIWLFDAAAFCALDLCKVLLLWTLSLLELQSRSLADPDVIARALASKDEADAVRVSVARSVLSDTRSERPSAFSREHGRASYESLGRPSLQASLRPKTPAFLASMAHPPPEI</sequence>
<dbReference type="FunFam" id="3.40.50.1000:FF:000211">
    <property type="entry name" value="Plasma membrane ATPase"/>
    <property type="match status" value="1"/>
</dbReference>
<evidence type="ECO:0000256" key="8">
    <source>
        <dbReference type="ARBA" id="ARBA00022842"/>
    </source>
</evidence>
<feature type="transmembrane region" description="Helical" evidence="13">
    <location>
        <begin position="241"/>
        <end position="262"/>
    </location>
</feature>
<feature type="transmembrane region" description="Helical" evidence="13">
    <location>
        <begin position="856"/>
        <end position="879"/>
    </location>
</feature>
<dbReference type="SFLD" id="SFLDS00003">
    <property type="entry name" value="Haloacid_Dehalogenase"/>
    <property type="match status" value="1"/>
</dbReference>
<feature type="transmembrane region" description="Helical" evidence="13">
    <location>
        <begin position="825"/>
        <end position="844"/>
    </location>
</feature>
<evidence type="ECO:0000256" key="5">
    <source>
        <dbReference type="ARBA" id="ARBA00022723"/>
    </source>
</evidence>
<dbReference type="InterPro" id="IPR023214">
    <property type="entry name" value="HAD_sf"/>
</dbReference>
<dbReference type="SUPFAM" id="SSF81653">
    <property type="entry name" value="Calcium ATPase, transduction domain A"/>
    <property type="match status" value="1"/>
</dbReference>
<accession>A0AAD7UFZ2</accession>
<feature type="transmembrane region" description="Helical" evidence="13">
    <location>
        <begin position="720"/>
        <end position="741"/>
    </location>
</feature>
<evidence type="ECO:0000256" key="10">
    <source>
        <dbReference type="ARBA" id="ARBA00022989"/>
    </source>
</evidence>
<evidence type="ECO:0000256" key="1">
    <source>
        <dbReference type="ARBA" id="ARBA00004141"/>
    </source>
</evidence>
<proteinExistence type="inferred from homology"/>
<dbReference type="SFLD" id="SFLDF00027">
    <property type="entry name" value="p-type_atpase"/>
    <property type="match status" value="1"/>
</dbReference>
<evidence type="ECO:0000256" key="3">
    <source>
        <dbReference type="ARBA" id="ARBA00022553"/>
    </source>
</evidence>
<dbReference type="GO" id="GO:0046872">
    <property type="term" value="F:metal ion binding"/>
    <property type="evidence" value="ECO:0007669"/>
    <property type="project" value="UniProtKB-KW"/>
</dbReference>
<evidence type="ECO:0000256" key="12">
    <source>
        <dbReference type="SAM" id="MobiDB-lite"/>
    </source>
</evidence>
<name>A0AAD7UFZ2_9STRA</name>
<evidence type="ECO:0000256" key="9">
    <source>
        <dbReference type="ARBA" id="ARBA00022967"/>
    </source>
</evidence>
<keyword evidence="7" id="KW-0067">ATP-binding</keyword>
<evidence type="ECO:0000256" key="7">
    <source>
        <dbReference type="ARBA" id="ARBA00022840"/>
    </source>
</evidence>
<dbReference type="GO" id="GO:0016887">
    <property type="term" value="F:ATP hydrolysis activity"/>
    <property type="evidence" value="ECO:0007669"/>
    <property type="project" value="InterPro"/>
</dbReference>
<comment type="similarity">
    <text evidence="2">Belongs to the cation transport ATPase (P-type) (TC 3.A.3) family. Type IIIA subfamily.</text>
</comment>